<dbReference type="Proteomes" id="UP000663613">
    <property type="component" value="Plasmid pVKMB-370_2"/>
</dbReference>
<accession>A0ABD7DPC3</accession>
<evidence type="ECO:0000313" key="1">
    <source>
        <dbReference type="EMBL" id="QRY18642.1"/>
    </source>
</evidence>
<reference evidence="1 2" key="1">
    <citation type="submission" date="2021-02" db="EMBL/GenBank/DDBJ databases">
        <title>Bacillus cereus VKM B-370.</title>
        <authorList>
            <person name="Kazantseva O.A."/>
            <person name="Piligrimova E.G."/>
            <person name="Buzikov R.M."/>
            <person name="Shadrin A.M."/>
        </authorList>
    </citation>
    <scope>NUCLEOTIDE SEQUENCE [LARGE SCALE GENOMIC DNA]</scope>
    <source>
        <strain evidence="1 2">VKM B-370</strain>
        <plasmid evidence="1 2">pVKMB-370_2</plasmid>
    </source>
</reference>
<organism evidence="1 2">
    <name type="scientific">Bacillus cereus</name>
    <dbReference type="NCBI Taxonomy" id="1396"/>
    <lineage>
        <taxon>Bacteria</taxon>
        <taxon>Bacillati</taxon>
        <taxon>Bacillota</taxon>
        <taxon>Bacilli</taxon>
        <taxon>Bacillales</taxon>
        <taxon>Bacillaceae</taxon>
        <taxon>Bacillus</taxon>
        <taxon>Bacillus cereus group</taxon>
    </lineage>
</organism>
<protein>
    <submittedName>
        <fullName evidence="1">Uncharacterized protein</fullName>
    </submittedName>
</protein>
<sequence>MENVTNPELTLQFELMEEVIAPGAMHDFLSGVTDGAAAAGAAVGALALALT</sequence>
<gene>
    <name evidence="1" type="ORF">JTF64_29400</name>
</gene>
<keyword evidence="1" id="KW-0614">Plasmid</keyword>
<dbReference type="EMBL" id="CP070341">
    <property type="protein sequence ID" value="QRY18642.1"/>
    <property type="molecule type" value="Genomic_DNA"/>
</dbReference>
<dbReference type="RefSeq" id="WP_153881767.1">
    <property type="nucleotide sequence ID" value="NZ_CP070341.1"/>
</dbReference>
<proteinExistence type="predicted"/>
<evidence type="ECO:0000313" key="2">
    <source>
        <dbReference type="Proteomes" id="UP000663613"/>
    </source>
</evidence>
<name>A0ABD7DPC3_BACCE</name>
<dbReference type="AlphaFoldDB" id="A0ABD7DPC3"/>
<geneLocation type="plasmid" evidence="1 2">
    <name>pVKMB-370_2</name>
</geneLocation>